<name>A0A9N9JBT5_9GLOM</name>
<evidence type="ECO:0000313" key="1">
    <source>
        <dbReference type="EMBL" id="CAG8773207.1"/>
    </source>
</evidence>
<dbReference type="OrthoDB" id="2440592at2759"/>
<sequence>LDDFVRSGAFSMILEKPRERFIFTPGRTHNRSRSPRIGSKGDWRKELSSRWAGGSWLVLSNRHSGRRLTINLELCSECQSEEIQPSA</sequence>
<reference evidence="1" key="1">
    <citation type="submission" date="2021-06" db="EMBL/GenBank/DDBJ databases">
        <authorList>
            <person name="Kallberg Y."/>
            <person name="Tangrot J."/>
            <person name="Rosling A."/>
        </authorList>
    </citation>
    <scope>NUCLEOTIDE SEQUENCE</scope>
    <source>
        <strain evidence="1">UK204</strain>
    </source>
</reference>
<comment type="caution">
    <text evidence="1">The sequence shown here is derived from an EMBL/GenBank/DDBJ whole genome shotgun (WGS) entry which is preliminary data.</text>
</comment>
<dbReference type="EMBL" id="CAJVPQ010028518">
    <property type="protein sequence ID" value="CAG8773207.1"/>
    <property type="molecule type" value="Genomic_DNA"/>
</dbReference>
<gene>
    <name evidence="1" type="ORF">FCALED_LOCUS17671</name>
</gene>
<proteinExistence type="predicted"/>
<organism evidence="1 2">
    <name type="scientific">Funneliformis caledonium</name>
    <dbReference type="NCBI Taxonomy" id="1117310"/>
    <lineage>
        <taxon>Eukaryota</taxon>
        <taxon>Fungi</taxon>
        <taxon>Fungi incertae sedis</taxon>
        <taxon>Mucoromycota</taxon>
        <taxon>Glomeromycotina</taxon>
        <taxon>Glomeromycetes</taxon>
        <taxon>Glomerales</taxon>
        <taxon>Glomeraceae</taxon>
        <taxon>Funneliformis</taxon>
    </lineage>
</organism>
<protein>
    <submittedName>
        <fullName evidence="1">7911_t:CDS:1</fullName>
    </submittedName>
</protein>
<evidence type="ECO:0000313" key="2">
    <source>
        <dbReference type="Proteomes" id="UP000789570"/>
    </source>
</evidence>
<keyword evidence="2" id="KW-1185">Reference proteome</keyword>
<accession>A0A9N9JBT5</accession>
<feature type="non-terminal residue" evidence="1">
    <location>
        <position position="87"/>
    </location>
</feature>
<feature type="non-terminal residue" evidence="1">
    <location>
        <position position="1"/>
    </location>
</feature>
<dbReference type="Proteomes" id="UP000789570">
    <property type="component" value="Unassembled WGS sequence"/>
</dbReference>
<dbReference type="AlphaFoldDB" id="A0A9N9JBT5"/>